<proteinExistence type="predicted"/>
<evidence type="ECO:0000313" key="1">
    <source>
        <dbReference type="EMBL" id="BAO18905.1"/>
    </source>
</evidence>
<dbReference type="RefSeq" id="WP_023842448.1">
    <property type="nucleotide sequence ID" value="NC_022995.1"/>
</dbReference>
<reference evidence="1" key="2">
    <citation type="submission" date="2024-06" db="EMBL/GenBank/DDBJ databases">
        <authorList>
            <person name="Sakai Y."/>
            <person name="Fujii T."/>
        </authorList>
    </citation>
    <scope>NUCLEOTIDE SEQUENCE</scope>
    <source>
        <strain evidence="1">M701</strain>
        <plasmid evidence="1">pM7012</plasmid>
    </source>
</reference>
<dbReference type="EMBL" id="AB853026">
    <property type="protein sequence ID" value="BAO18905.1"/>
    <property type="molecule type" value="Genomic_DNA"/>
</dbReference>
<organism evidence="1">
    <name type="scientific">Burkholderia sp. M701</name>
    <dbReference type="NCBI Taxonomy" id="326454"/>
    <lineage>
        <taxon>Bacteria</taxon>
        <taxon>Pseudomonadati</taxon>
        <taxon>Pseudomonadota</taxon>
        <taxon>Betaproteobacteria</taxon>
        <taxon>Burkholderiales</taxon>
        <taxon>Burkholderiaceae</taxon>
        <taxon>Burkholderia</taxon>
    </lineage>
</organism>
<protein>
    <submittedName>
        <fullName evidence="1">Uncharacterized protein</fullName>
    </submittedName>
</protein>
<sequence length="148" mass="16270">MTGHEGLAFSGQDQTELTFSAQELSDFVALIGSCSPVRPDEMMRRLMLTRAGVRPEAMRVSVPYDHESISRELALTATGIWYFGGALLAALQIAGADEGDRVVLERWLDRKEKANDRMALLRIAAKVREFPFVPESQVKAPTADSDGS</sequence>
<keyword evidence="1" id="KW-0614">Plasmid</keyword>
<accession>V5YMV0</accession>
<reference evidence="1" key="1">
    <citation type="journal article" date="2014" name="Microbiology">
        <title>A 2,4-dichlorophenoxyacetic acid degradation plasmid pM7012 discloses distribution of an unclassified megaplasmid group across bacterial species.</title>
        <authorList>
            <person name="Sakai Y."/>
            <person name="Ogawa N."/>
            <person name="Shimomura Y."/>
            <person name="Fujii T."/>
        </authorList>
    </citation>
    <scope>NUCLEOTIDE SEQUENCE</scope>
    <source>
        <strain evidence="1">M701</strain>
    </source>
</reference>
<name>V5YMV0_9BURK</name>
<geneLocation type="plasmid" evidence="1">
    <name>pM7012</name>
</geneLocation>
<dbReference type="AlphaFoldDB" id="V5YMV0"/>